<protein>
    <submittedName>
        <fullName evidence="2">Uncharacterized protein</fullName>
    </submittedName>
</protein>
<proteinExistence type="predicted"/>
<keyword evidence="3" id="KW-1185">Reference proteome</keyword>
<dbReference type="AlphaFoldDB" id="A0A9P0CHY0"/>
<dbReference type="OrthoDB" id="9425590at2759"/>
<dbReference type="Proteomes" id="UP001153636">
    <property type="component" value="Chromosome 10"/>
</dbReference>
<name>A0A9P0CHY0_9CUCU</name>
<reference evidence="2" key="1">
    <citation type="submission" date="2022-01" db="EMBL/GenBank/DDBJ databases">
        <authorList>
            <person name="King R."/>
        </authorList>
    </citation>
    <scope>NUCLEOTIDE SEQUENCE</scope>
</reference>
<feature type="region of interest" description="Disordered" evidence="1">
    <location>
        <begin position="104"/>
        <end position="123"/>
    </location>
</feature>
<organism evidence="2 3">
    <name type="scientific">Psylliodes chrysocephalus</name>
    <dbReference type="NCBI Taxonomy" id="3402493"/>
    <lineage>
        <taxon>Eukaryota</taxon>
        <taxon>Metazoa</taxon>
        <taxon>Ecdysozoa</taxon>
        <taxon>Arthropoda</taxon>
        <taxon>Hexapoda</taxon>
        <taxon>Insecta</taxon>
        <taxon>Pterygota</taxon>
        <taxon>Neoptera</taxon>
        <taxon>Endopterygota</taxon>
        <taxon>Coleoptera</taxon>
        <taxon>Polyphaga</taxon>
        <taxon>Cucujiformia</taxon>
        <taxon>Chrysomeloidea</taxon>
        <taxon>Chrysomelidae</taxon>
        <taxon>Galerucinae</taxon>
        <taxon>Alticini</taxon>
        <taxon>Psylliodes</taxon>
    </lineage>
</organism>
<evidence type="ECO:0000313" key="2">
    <source>
        <dbReference type="EMBL" id="CAH1100195.1"/>
    </source>
</evidence>
<evidence type="ECO:0000313" key="3">
    <source>
        <dbReference type="Proteomes" id="UP001153636"/>
    </source>
</evidence>
<accession>A0A9P0CHY0</accession>
<feature type="compositionally biased region" description="Polar residues" evidence="1">
    <location>
        <begin position="109"/>
        <end position="123"/>
    </location>
</feature>
<gene>
    <name evidence="2" type="ORF">PSYICH_LOCUS1477</name>
</gene>
<sequence>MPALIFTPFMTSSVDDKKTISDRQFLSTELQPPTLGPLELHPPTVDPQELHPPVQETFKYQPPSIGVYSTLQDPLGLFNQDNGGTQQNEQNNFNANLNLPVYPPIQAAPSDQSNTANNNNEAIGEVSNYSNDFMQITDSSNNTNNLYNPPNNNQEFHNNVKTDYTELTEQEFLKPLLKLYENVIHQEDNVATKNTSHISKNFVETVTEQASQNEVVAPTDKIVTKNKDLTENRSQKTSLMKAIHDLFKNSIRRDDMGIIDNKHKEHIGEILPTDFRRTISTRFLPHRLLNQLSFKRKSEREHPITSLERAGFKIPVIFPSNEGVTENVNELHSVRSSRLGFLDQFRIPRRYNKFRDTFYEGHQSYFDPSARYQTAWSSRRPRVIFSHRSSRF</sequence>
<evidence type="ECO:0000256" key="1">
    <source>
        <dbReference type="SAM" id="MobiDB-lite"/>
    </source>
</evidence>
<dbReference type="EMBL" id="OV651822">
    <property type="protein sequence ID" value="CAH1100195.1"/>
    <property type="molecule type" value="Genomic_DNA"/>
</dbReference>